<dbReference type="PANTHER" id="PTHR14084:SF0">
    <property type="entry name" value="KYNURENINASE"/>
    <property type="match status" value="1"/>
</dbReference>
<keyword evidence="7" id="KW-1185">Reference proteome</keyword>
<dbReference type="PANTHER" id="PTHR14084">
    <property type="entry name" value="KYNURENINASE"/>
    <property type="match status" value="1"/>
</dbReference>
<feature type="binding site" evidence="4">
    <location>
        <position position="263"/>
    </location>
    <ligand>
        <name>pyridoxal 5'-phosphate</name>
        <dbReference type="ChEBI" id="CHEBI:597326"/>
    </ligand>
</feature>
<dbReference type="EC" id="3.7.1.3" evidence="4 5"/>
<name>A0ABU1J5V0_9MICC</name>
<evidence type="ECO:0000313" key="6">
    <source>
        <dbReference type="EMBL" id="MDR6267804.1"/>
    </source>
</evidence>
<feature type="binding site" evidence="4">
    <location>
        <position position="233"/>
    </location>
    <ligand>
        <name>pyridoxal 5'-phosphate</name>
        <dbReference type="ChEBI" id="CHEBI:597326"/>
    </ligand>
</feature>
<keyword evidence="2 4" id="KW-0378">Hydrolase</keyword>
<dbReference type="Gene3D" id="3.90.1150.10">
    <property type="entry name" value="Aspartate Aminotransferase, domain 1"/>
    <property type="match status" value="1"/>
</dbReference>
<comment type="catalytic activity">
    <reaction evidence="4 5">
        <text>L-kynurenine + H2O = anthranilate + L-alanine + H(+)</text>
        <dbReference type="Rhea" id="RHEA:16813"/>
        <dbReference type="ChEBI" id="CHEBI:15377"/>
        <dbReference type="ChEBI" id="CHEBI:15378"/>
        <dbReference type="ChEBI" id="CHEBI:16567"/>
        <dbReference type="ChEBI" id="CHEBI:57959"/>
        <dbReference type="ChEBI" id="CHEBI:57972"/>
        <dbReference type="EC" id="3.7.1.3"/>
    </reaction>
</comment>
<dbReference type="Proteomes" id="UP001185069">
    <property type="component" value="Unassembled WGS sequence"/>
</dbReference>
<comment type="subunit">
    <text evidence="4 5">Homodimer.</text>
</comment>
<evidence type="ECO:0000313" key="7">
    <source>
        <dbReference type="Proteomes" id="UP001185069"/>
    </source>
</evidence>
<dbReference type="InterPro" id="IPR015424">
    <property type="entry name" value="PyrdxlP-dep_Trfase"/>
</dbReference>
<evidence type="ECO:0000256" key="4">
    <source>
        <dbReference type="HAMAP-Rule" id="MF_01970"/>
    </source>
</evidence>
<dbReference type="InterPro" id="IPR010111">
    <property type="entry name" value="Kynureninase"/>
</dbReference>
<evidence type="ECO:0000256" key="2">
    <source>
        <dbReference type="ARBA" id="ARBA00022801"/>
    </source>
</evidence>
<feature type="binding site" evidence="4">
    <location>
        <position position="289"/>
    </location>
    <ligand>
        <name>pyridoxal 5'-phosphate</name>
        <dbReference type="ChEBI" id="CHEBI:597326"/>
    </ligand>
</feature>
<comment type="pathway">
    <text evidence="4 5">Cofactor biosynthesis; NAD(+) biosynthesis; quinolinate from L-kynurenine: step 2/3.</text>
</comment>
<keyword evidence="3 4" id="KW-0663">Pyridoxal phosphate</keyword>
<reference evidence="6 7" key="1">
    <citation type="submission" date="2023-07" db="EMBL/GenBank/DDBJ databases">
        <title>Sequencing the genomes of 1000 actinobacteria strains.</title>
        <authorList>
            <person name="Klenk H.-P."/>
        </authorList>
    </citation>
    <scope>NUCLEOTIDE SEQUENCE [LARGE SCALE GENOMIC DNA]</scope>
    <source>
        <strain evidence="6 7">DSM 14555</strain>
    </source>
</reference>
<organism evidence="6 7">
    <name type="scientific">Arthrobacter russicus</name>
    <dbReference type="NCBI Taxonomy" id="172040"/>
    <lineage>
        <taxon>Bacteria</taxon>
        <taxon>Bacillati</taxon>
        <taxon>Actinomycetota</taxon>
        <taxon>Actinomycetes</taxon>
        <taxon>Micrococcales</taxon>
        <taxon>Micrococcaceae</taxon>
        <taxon>Arthrobacter</taxon>
    </lineage>
</organism>
<comment type="pathway">
    <text evidence="4 5">Amino-acid degradation; L-kynurenine degradation; L-alanine and anthranilate from L-kynurenine: step 1/1.</text>
</comment>
<keyword evidence="1 4" id="KW-0662">Pyridine nucleotide biosynthesis</keyword>
<dbReference type="SUPFAM" id="SSF53383">
    <property type="entry name" value="PLP-dependent transferases"/>
    <property type="match status" value="1"/>
</dbReference>
<evidence type="ECO:0000256" key="5">
    <source>
        <dbReference type="PIRNR" id="PIRNR038800"/>
    </source>
</evidence>
<feature type="binding site" evidence="4">
    <location>
        <position position="103"/>
    </location>
    <ligand>
        <name>pyridoxal 5'-phosphate</name>
        <dbReference type="ChEBI" id="CHEBI:597326"/>
    </ligand>
</feature>
<dbReference type="PIRSF" id="PIRSF038800">
    <property type="entry name" value="KYNU"/>
    <property type="match status" value="1"/>
</dbReference>
<comment type="caution">
    <text evidence="4">Lacks conserved residue(s) required for the propagation of feature annotation.</text>
</comment>
<proteinExistence type="inferred from homology"/>
<sequence>MSTDLSFEAAEQLDLDDPLQQHRDAFIGSDDPALVAYLDGNSLGRPLRASAERVGSFIAEQWGGRLIRGWDENWLGLPAKIGDDLGRIMLGAAAGQCTIGDSTTVLLYKLCRAAVAARPGRNEIVIDTDNFPTDRYIVQGIAAECGLTLRWIRPAYDGGVTAEDLAAVIGEQTALVLLSQIAYRSGYLADMAGLTSIAHEHGALILWDLCHSAGVLPVELDASGADLAVGCSYKYLNGGPGAPAFCYVRSEHLETLKQPIQGWLGSVDPFQMGPDYRPAAGIRGFTSGTPPILGMTALRDMVELIDAVGIDAVRAKSVALTDYAVALYDGVLAPLGVELASPRDPARRGGHVTIDHPAFRTVTEQLWEQGIIPDFRNPDGIRLGLSPLSTSFTELWIGVDAIRAALGTNR</sequence>
<dbReference type="HAMAP" id="MF_01970">
    <property type="entry name" value="Kynureninase"/>
    <property type="match status" value="1"/>
</dbReference>
<feature type="binding site" evidence="4">
    <location>
        <position position="208"/>
    </location>
    <ligand>
        <name>pyridoxal 5'-phosphate</name>
        <dbReference type="ChEBI" id="CHEBI:597326"/>
    </ligand>
</feature>
<dbReference type="GO" id="GO:0030429">
    <property type="term" value="F:kynureninase activity"/>
    <property type="evidence" value="ECO:0007669"/>
    <property type="project" value="UniProtKB-EC"/>
</dbReference>
<evidence type="ECO:0000256" key="1">
    <source>
        <dbReference type="ARBA" id="ARBA00022642"/>
    </source>
</evidence>
<dbReference type="EMBL" id="JAVDQF010000001">
    <property type="protein sequence ID" value="MDR6267804.1"/>
    <property type="molecule type" value="Genomic_DNA"/>
</dbReference>
<gene>
    <name evidence="4" type="primary">kynU</name>
    <name evidence="6" type="ORF">JOE69_000042</name>
</gene>
<protein>
    <recommendedName>
        <fullName evidence="4 5">Kynureninase</fullName>
        <ecNumber evidence="4 5">3.7.1.3</ecNumber>
    </recommendedName>
    <alternativeName>
        <fullName evidence="4">L-kynurenine hydrolase</fullName>
    </alternativeName>
</protein>
<dbReference type="Pfam" id="PF22580">
    <property type="entry name" value="KYNU_C"/>
    <property type="match status" value="1"/>
</dbReference>
<comment type="catalytic activity">
    <reaction evidence="5">
        <text>3-hydroxy-L-kynurenine + H2O = 3-hydroxyanthranilate + L-alanine + H(+)</text>
        <dbReference type="Rhea" id="RHEA:25143"/>
        <dbReference type="ChEBI" id="CHEBI:15377"/>
        <dbReference type="ChEBI" id="CHEBI:15378"/>
        <dbReference type="ChEBI" id="CHEBI:36559"/>
        <dbReference type="ChEBI" id="CHEBI:57972"/>
        <dbReference type="ChEBI" id="CHEBI:58125"/>
        <dbReference type="EC" id="3.7.1.3"/>
    </reaction>
</comment>
<comment type="caution">
    <text evidence="6">The sequence shown here is derived from an EMBL/GenBank/DDBJ whole genome shotgun (WGS) entry which is preliminary data.</text>
</comment>
<dbReference type="InterPro" id="IPR015421">
    <property type="entry name" value="PyrdxlP-dep_Trfase_major"/>
</dbReference>
<comment type="function">
    <text evidence="4 5">Catalyzes the cleavage of L-kynurenine (L-Kyn) and L-3-hydroxykynurenine (L-3OHKyn) into anthranilic acid (AA) and 3-hydroxyanthranilic acid (3-OHAA), respectively.</text>
</comment>
<feature type="binding site" evidence="4">
    <location>
        <position position="211"/>
    </location>
    <ligand>
        <name>pyridoxal 5'-phosphate</name>
        <dbReference type="ChEBI" id="CHEBI:597326"/>
    </ligand>
</feature>
<comment type="similarity">
    <text evidence="4 5">Belongs to the kynureninase family.</text>
</comment>
<dbReference type="InterPro" id="IPR015422">
    <property type="entry name" value="PyrdxlP-dep_Trfase_small"/>
</dbReference>
<feature type="binding site" evidence="4">
    <location>
        <begin position="131"/>
        <end position="134"/>
    </location>
    <ligand>
        <name>pyridoxal 5'-phosphate</name>
        <dbReference type="ChEBI" id="CHEBI:597326"/>
    </ligand>
</feature>
<dbReference type="Gene3D" id="3.40.640.10">
    <property type="entry name" value="Type I PLP-dependent aspartate aminotransferase-like (Major domain)"/>
    <property type="match status" value="1"/>
</dbReference>
<feature type="modified residue" description="N6-(pyridoxal phosphate)lysine" evidence="4">
    <location>
        <position position="234"/>
    </location>
</feature>
<comment type="cofactor">
    <cofactor evidence="4 5">
        <name>pyridoxal 5'-phosphate</name>
        <dbReference type="ChEBI" id="CHEBI:597326"/>
    </cofactor>
</comment>
<accession>A0ABU1J5V0</accession>
<evidence type="ECO:0000256" key="3">
    <source>
        <dbReference type="ARBA" id="ARBA00022898"/>
    </source>
</evidence>
<feature type="binding site" evidence="4">
    <location>
        <position position="104"/>
    </location>
    <ligand>
        <name>pyridoxal 5'-phosphate</name>
        <dbReference type="ChEBI" id="CHEBI:597326"/>
    </ligand>
</feature>
<dbReference type="RefSeq" id="WP_309795043.1">
    <property type="nucleotide sequence ID" value="NZ_BAAAHY010000006.1"/>
</dbReference>